<gene>
    <name evidence="4" type="ordered locus">Desac_2897</name>
</gene>
<reference evidence="5" key="2">
    <citation type="submission" date="2011-03" db="EMBL/GenBank/DDBJ databases">
        <title>The complete genome of Desulfobacca acetoxidans DSM 11109.</title>
        <authorList>
            <consortium name="US DOE Joint Genome Institute (JGI-PGF)"/>
            <person name="Lucas S."/>
            <person name="Copeland A."/>
            <person name="Lapidus A."/>
            <person name="Bruce D."/>
            <person name="Goodwin L."/>
            <person name="Pitluck S."/>
            <person name="Peters L."/>
            <person name="Kyrpides N."/>
            <person name="Mavromatis K."/>
            <person name="Ivanova N."/>
            <person name="Ovchinnikova G."/>
            <person name="Teshima H."/>
            <person name="Detter J.C."/>
            <person name="Han C."/>
            <person name="Land M."/>
            <person name="Hauser L."/>
            <person name="Markowitz V."/>
            <person name="Cheng J.-F."/>
            <person name="Hugenholtz P."/>
            <person name="Woyke T."/>
            <person name="Wu D."/>
            <person name="Spring S."/>
            <person name="Schueler E."/>
            <person name="Brambilla E."/>
            <person name="Klenk H.-P."/>
            <person name="Eisen J.A."/>
        </authorList>
    </citation>
    <scope>NUCLEOTIDE SEQUENCE [LARGE SCALE GENOMIC DNA]</scope>
    <source>
        <strain evidence="5">ATCC 700848 / DSM 11109 / ASRB2</strain>
    </source>
</reference>
<dbReference type="Proteomes" id="UP000000483">
    <property type="component" value="Chromosome"/>
</dbReference>
<dbReference type="PIRSF" id="PIRSF005622">
    <property type="entry name" value="Hydrgn_mat_hypD"/>
    <property type="match status" value="1"/>
</dbReference>
<dbReference type="InterPro" id="IPR002780">
    <property type="entry name" value="Hyd_form_HypD"/>
</dbReference>
<dbReference type="HOGENOM" id="CLU_048562_1_0_7"/>
<evidence type="ECO:0000313" key="5">
    <source>
        <dbReference type="Proteomes" id="UP000000483"/>
    </source>
</evidence>
<dbReference type="GO" id="GO:0051539">
    <property type="term" value="F:4 iron, 4 sulfur cluster binding"/>
    <property type="evidence" value="ECO:0007669"/>
    <property type="project" value="TreeGrafter"/>
</dbReference>
<dbReference type="PANTHER" id="PTHR30149:SF0">
    <property type="entry name" value="HYDROGENASE MATURATION FACTOR HYPD"/>
    <property type="match status" value="1"/>
</dbReference>
<organism evidence="4 5">
    <name type="scientific">Desulfobacca acetoxidans (strain ATCC 700848 / DSM 11109 / ASRB2)</name>
    <dbReference type="NCBI Taxonomy" id="880072"/>
    <lineage>
        <taxon>Bacteria</taxon>
        <taxon>Pseudomonadati</taxon>
        <taxon>Thermodesulfobacteriota</taxon>
        <taxon>Desulfobaccia</taxon>
        <taxon>Desulfobaccales</taxon>
        <taxon>Desulfobaccaceae</taxon>
        <taxon>Desulfobacca</taxon>
    </lineage>
</organism>
<dbReference type="InterPro" id="IPR042244">
    <property type="entry name" value="HypD_2_sf"/>
</dbReference>
<dbReference type="GO" id="GO:0005506">
    <property type="term" value="F:iron ion binding"/>
    <property type="evidence" value="ECO:0007669"/>
    <property type="project" value="TreeGrafter"/>
</dbReference>
<keyword evidence="3" id="KW-0408">Iron</keyword>
<sequence>MKYSEEYRDQHLVRQLIRRLHTVKTGPATIMEVCGTHTMSVARFGLKMLLPDGINLISGPGCPVCVTDQHDLDGYLALGMQPGVVLATFGDMVRVPGSHTSLDQRRAVGTDVRVIYSPFDAVEIARLEPDKQIIFFGVGFETTMPATALAILTAAEANLENFTVYCVHKTMPAALQALLSRGETQISGLLLPGHVSAVTGSAVFDFIPATFRLPCAVTGFEPLDILLGVESILSQLRRGRPHVANVYQRAVSRPANPKAQAVIQEVFLASDSYWRGLGLIPGSGISLQPRFRHFDAKYRFARILAAVPPPLPTPCHCGEVLRGFLRPLQCPLFGDSCTPSHPIGPCMVSSEGACAAAYRFG</sequence>
<dbReference type="Gene3D" id="6.10.20.100">
    <property type="match status" value="1"/>
</dbReference>
<evidence type="ECO:0000256" key="3">
    <source>
        <dbReference type="ARBA" id="ARBA00023004"/>
    </source>
</evidence>
<dbReference type="GO" id="GO:0070025">
    <property type="term" value="F:carbon monoxide binding"/>
    <property type="evidence" value="ECO:0007669"/>
    <property type="project" value="TreeGrafter"/>
</dbReference>
<accession>F2NE67</accession>
<dbReference type="OrthoDB" id="9770424at2"/>
<keyword evidence="2" id="KW-0479">Metal-binding</keyword>
<dbReference type="Pfam" id="PF01924">
    <property type="entry name" value="HypD"/>
    <property type="match status" value="1"/>
</dbReference>
<comment type="similarity">
    <text evidence="1">Belongs to the HypD family.</text>
</comment>
<keyword evidence="5" id="KW-1185">Reference proteome</keyword>
<proteinExistence type="inferred from homology"/>
<dbReference type="AlphaFoldDB" id="F2NE67"/>
<dbReference type="InterPro" id="IPR042243">
    <property type="entry name" value="HypD_1"/>
</dbReference>
<dbReference type="RefSeq" id="WP_013707806.1">
    <property type="nucleotide sequence ID" value="NC_015388.1"/>
</dbReference>
<dbReference type="PANTHER" id="PTHR30149">
    <property type="entry name" value="HYDROGENASE PROTEIN ASSEMBLY PROTEIN HYPD"/>
    <property type="match status" value="1"/>
</dbReference>
<dbReference type="EMBL" id="CP002629">
    <property type="protein sequence ID" value="AEB10697.1"/>
    <property type="molecule type" value="Genomic_DNA"/>
</dbReference>
<evidence type="ECO:0000256" key="1">
    <source>
        <dbReference type="ARBA" id="ARBA00007888"/>
    </source>
</evidence>
<dbReference type="eggNOG" id="COG0409">
    <property type="taxonomic scope" value="Bacteria"/>
</dbReference>
<reference evidence="4 5" key="1">
    <citation type="journal article" date="2011" name="Stand. Genomic Sci.">
        <title>Complete genome sequence of the acetate-degrading sulfate reducer Desulfobacca acetoxidans type strain (ASRB2).</title>
        <authorList>
            <person name="Goker M."/>
            <person name="Teshima H."/>
            <person name="Lapidus A."/>
            <person name="Nolan M."/>
            <person name="Lucas S."/>
            <person name="Hammon N."/>
            <person name="Deshpande S."/>
            <person name="Cheng J.F."/>
            <person name="Tapia R."/>
            <person name="Han C."/>
            <person name="Goodwin L."/>
            <person name="Pitluck S."/>
            <person name="Huntemann M."/>
            <person name="Liolios K."/>
            <person name="Ivanova N."/>
            <person name="Pagani I."/>
            <person name="Mavromatis K."/>
            <person name="Ovchinikova G."/>
            <person name="Pati A."/>
            <person name="Chen A."/>
            <person name="Palaniappan K."/>
            <person name="Land M."/>
            <person name="Hauser L."/>
            <person name="Brambilla E.M."/>
            <person name="Rohde M."/>
            <person name="Spring S."/>
            <person name="Detter J.C."/>
            <person name="Woyke T."/>
            <person name="Bristow J."/>
            <person name="Eisen J.A."/>
            <person name="Markowitz V."/>
            <person name="Hugenholtz P."/>
            <person name="Kyrpides N.C."/>
            <person name="Klenk H.P."/>
        </authorList>
    </citation>
    <scope>NUCLEOTIDE SEQUENCE [LARGE SCALE GENOMIC DNA]</scope>
    <source>
        <strain evidence="5">ATCC 700848 / DSM 11109 / ASRB2</strain>
    </source>
</reference>
<protein>
    <submittedName>
        <fullName evidence="4">Hydrogenase expression/formation protein HypD</fullName>
    </submittedName>
</protein>
<name>F2NE67_DESAR</name>
<dbReference type="KEGG" id="dao:Desac_2897"/>
<evidence type="ECO:0000313" key="4">
    <source>
        <dbReference type="EMBL" id="AEB10697.1"/>
    </source>
</evidence>
<evidence type="ECO:0000256" key="2">
    <source>
        <dbReference type="ARBA" id="ARBA00022723"/>
    </source>
</evidence>
<dbReference type="STRING" id="880072.Desac_2897"/>
<dbReference type="NCBIfam" id="TIGR00075">
    <property type="entry name" value="hypD"/>
    <property type="match status" value="1"/>
</dbReference>
<dbReference type="GO" id="GO:0051604">
    <property type="term" value="P:protein maturation"/>
    <property type="evidence" value="ECO:0007669"/>
    <property type="project" value="TreeGrafter"/>
</dbReference>
<dbReference type="Gene3D" id="3.40.50.11740">
    <property type="entry name" value="HypD, alpha/beta domain 2"/>
    <property type="match status" value="2"/>
</dbReference>